<name>A0A9D1EU91_9FIRM</name>
<evidence type="ECO:0000256" key="4">
    <source>
        <dbReference type="ARBA" id="ARBA00022692"/>
    </source>
</evidence>
<comment type="caution">
    <text evidence="9">The sequence shown here is derived from an EMBL/GenBank/DDBJ whole genome shotgun (WGS) entry which is preliminary data.</text>
</comment>
<evidence type="ECO:0000256" key="6">
    <source>
        <dbReference type="ARBA" id="ARBA00023136"/>
    </source>
</evidence>
<accession>A0A9D1EU91</accession>
<keyword evidence="6 7" id="KW-0472">Membrane</keyword>
<proteinExistence type="inferred from homology"/>
<comment type="similarity">
    <text evidence="7">Belongs to the binding-protein-dependent transport system permease family.</text>
</comment>
<dbReference type="Proteomes" id="UP000823935">
    <property type="component" value="Unassembled WGS sequence"/>
</dbReference>
<feature type="transmembrane region" description="Helical" evidence="7">
    <location>
        <begin position="268"/>
        <end position="287"/>
    </location>
</feature>
<keyword evidence="5 7" id="KW-1133">Transmembrane helix</keyword>
<dbReference type="Pfam" id="PF00528">
    <property type="entry name" value="BPD_transp_1"/>
    <property type="match status" value="1"/>
</dbReference>
<dbReference type="GO" id="GO:0005886">
    <property type="term" value="C:plasma membrane"/>
    <property type="evidence" value="ECO:0007669"/>
    <property type="project" value="UniProtKB-SubCell"/>
</dbReference>
<dbReference type="PROSITE" id="PS50928">
    <property type="entry name" value="ABC_TM1"/>
    <property type="match status" value="1"/>
</dbReference>
<evidence type="ECO:0000256" key="2">
    <source>
        <dbReference type="ARBA" id="ARBA00022448"/>
    </source>
</evidence>
<evidence type="ECO:0000256" key="3">
    <source>
        <dbReference type="ARBA" id="ARBA00022475"/>
    </source>
</evidence>
<keyword evidence="3" id="KW-1003">Cell membrane</keyword>
<dbReference type="GO" id="GO:0055085">
    <property type="term" value="P:transmembrane transport"/>
    <property type="evidence" value="ECO:0007669"/>
    <property type="project" value="InterPro"/>
</dbReference>
<evidence type="ECO:0000256" key="5">
    <source>
        <dbReference type="ARBA" id="ARBA00022989"/>
    </source>
</evidence>
<sequence>MAKTVVKTNRKNKIHYGSRVFDVALIIFMAVLCVIFIYPFLNVLAVSLSSNRMVSTGQVTFFPREIMVEGYKLLFQEQNIWGAYLNTIIIAAGYTAVNLVCTSMLAYAMMVPDFILKKFLTIFLLITMFFNGGTVPTYLLIQNLGLMNSWWSLILPNAVGAYNVFVYRSFYKGISMEIREAAKIDGASEFRILTYIYVPLSKALYATFGLFSVVGIWNSYYDALLYISDAGKQPIQMILRKIVFASGLSNMSNTSLMIGQGMLNQQNVQYACIIATMVPVLIVYPFVQKYFAQGMQVGAVKG</sequence>
<evidence type="ECO:0000256" key="1">
    <source>
        <dbReference type="ARBA" id="ARBA00004651"/>
    </source>
</evidence>
<feature type="domain" description="ABC transmembrane type-1" evidence="8">
    <location>
        <begin position="84"/>
        <end position="287"/>
    </location>
</feature>
<dbReference type="PANTHER" id="PTHR43744:SF9">
    <property type="entry name" value="POLYGALACTURONAN_RHAMNOGALACTURONAN TRANSPORT SYSTEM PERMEASE PROTEIN YTCP"/>
    <property type="match status" value="1"/>
</dbReference>
<evidence type="ECO:0000259" key="8">
    <source>
        <dbReference type="PROSITE" id="PS50928"/>
    </source>
</evidence>
<organism evidence="9 10">
    <name type="scientific">Candidatus Limivivens intestinipullorum</name>
    <dbReference type="NCBI Taxonomy" id="2840858"/>
    <lineage>
        <taxon>Bacteria</taxon>
        <taxon>Bacillati</taxon>
        <taxon>Bacillota</taxon>
        <taxon>Clostridia</taxon>
        <taxon>Lachnospirales</taxon>
        <taxon>Lachnospiraceae</taxon>
        <taxon>Lachnospiraceae incertae sedis</taxon>
        <taxon>Candidatus Limivivens</taxon>
    </lineage>
</organism>
<gene>
    <name evidence="9" type="ORF">IAB44_11745</name>
</gene>
<keyword evidence="2 7" id="KW-0813">Transport</keyword>
<dbReference type="Gene3D" id="1.10.3720.10">
    <property type="entry name" value="MetI-like"/>
    <property type="match status" value="1"/>
</dbReference>
<protein>
    <submittedName>
        <fullName evidence="9">Carbohydrate ABC transporter permease</fullName>
    </submittedName>
</protein>
<comment type="subcellular location">
    <subcellularLocation>
        <location evidence="1 7">Cell membrane</location>
        <topology evidence="1 7">Multi-pass membrane protein</topology>
    </subcellularLocation>
</comment>
<dbReference type="AlphaFoldDB" id="A0A9D1EU91"/>
<feature type="transmembrane region" description="Helical" evidence="7">
    <location>
        <begin position="153"/>
        <end position="171"/>
    </location>
</feature>
<dbReference type="InterPro" id="IPR000515">
    <property type="entry name" value="MetI-like"/>
</dbReference>
<feature type="transmembrane region" description="Helical" evidence="7">
    <location>
        <begin position="83"/>
        <end position="107"/>
    </location>
</feature>
<reference evidence="9" key="1">
    <citation type="submission" date="2020-10" db="EMBL/GenBank/DDBJ databases">
        <authorList>
            <person name="Gilroy R."/>
        </authorList>
    </citation>
    <scope>NUCLEOTIDE SEQUENCE</scope>
    <source>
        <strain evidence="9">CHK190-19873</strain>
    </source>
</reference>
<evidence type="ECO:0000256" key="7">
    <source>
        <dbReference type="RuleBase" id="RU363032"/>
    </source>
</evidence>
<evidence type="ECO:0000313" key="10">
    <source>
        <dbReference type="Proteomes" id="UP000823935"/>
    </source>
</evidence>
<evidence type="ECO:0000313" key="9">
    <source>
        <dbReference type="EMBL" id="HIS32197.1"/>
    </source>
</evidence>
<dbReference type="SUPFAM" id="SSF161098">
    <property type="entry name" value="MetI-like"/>
    <property type="match status" value="1"/>
</dbReference>
<dbReference type="InterPro" id="IPR035906">
    <property type="entry name" value="MetI-like_sf"/>
</dbReference>
<feature type="transmembrane region" description="Helical" evidence="7">
    <location>
        <begin position="20"/>
        <end position="41"/>
    </location>
</feature>
<dbReference type="PANTHER" id="PTHR43744">
    <property type="entry name" value="ABC TRANSPORTER PERMEASE PROTEIN MG189-RELATED-RELATED"/>
    <property type="match status" value="1"/>
</dbReference>
<keyword evidence="4 7" id="KW-0812">Transmembrane</keyword>
<feature type="transmembrane region" description="Helical" evidence="7">
    <location>
        <begin position="192"/>
        <end position="217"/>
    </location>
</feature>
<reference evidence="9" key="2">
    <citation type="journal article" date="2021" name="PeerJ">
        <title>Extensive microbial diversity within the chicken gut microbiome revealed by metagenomics and culture.</title>
        <authorList>
            <person name="Gilroy R."/>
            <person name="Ravi A."/>
            <person name="Getino M."/>
            <person name="Pursley I."/>
            <person name="Horton D.L."/>
            <person name="Alikhan N.F."/>
            <person name="Baker D."/>
            <person name="Gharbi K."/>
            <person name="Hall N."/>
            <person name="Watson M."/>
            <person name="Adriaenssens E.M."/>
            <person name="Foster-Nyarko E."/>
            <person name="Jarju S."/>
            <person name="Secka A."/>
            <person name="Antonio M."/>
            <person name="Oren A."/>
            <person name="Chaudhuri R.R."/>
            <person name="La Ragione R."/>
            <person name="Hildebrand F."/>
            <person name="Pallen M.J."/>
        </authorList>
    </citation>
    <scope>NUCLEOTIDE SEQUENCE</scope>
    <source>
        <strain evidence="9">CHK190-19873</strain>
    </source>
</reference>
<dbReference type="CDD" id="cd06261">
    <property type="entry name" value="TM_PBP2"/>
    <property type="match status" value="1"/>
</dbReference>
<feature type="transmembrane region" description="Helical" evidence="7">
    <location>
        <begin position="119"/>
        <end position="141"/>
    </location>
</feature>
<dbReference type="EMBL" id="DVIQ01000073">
    <property type="protein sequence ID" value="HIS32197.1"/>
    <property type="molecule type" value="Genomic_DNA"/>
</dbReference>